<dbReference type="GO" id="GO:0003735">
    <property type="term" value="F:structural constituent of ribosome"/>
    <property type="evidence" value="ECO:0007669"/>
    <property type="project" value="InterPro"/>
</dbReference>
<dbReference type="SUPFAM" id="SSF57840">
    <property type="entry name" value="Ribosomal protein L36"/>
    <property type="match status" value="1"/>
</dbReference>
<dbReference type="InterPro" id="IPR000473">
    <property type="entry name" value="Ribosomal_bL36"/>
</dbReference>
<evidence type="ECO:0000256" key="4">
    <source>
        <dbReference type="ARBA" id="ARBA00035186"/>
    </source>
</evidence>
<dbReference type="EMBL" id="FQXV01000002">
    <property type="protein sequence ID" value="SHH71693.1"/>
    <property type="molecule type" value="Genomic_DNA"/>
</dbReference>
<dbReference type="AlphaFoldDB" id="A0A1M5V9V8"/>
<evidence type="ECO:0000256" key="1">
    <source>
        <dbReference type="ARBA" id="ARBA00007645"/>
    </source>
</evidence>
<dbReference type="PROSITE" id="PS00828">
    <property type="entry name" value="RIBOSOMAL_L36"/>
    <property type="match status" value="1"/>
</dbReference>
<dbReference type="STRING" id="1123282.SAMN02745823_00710"/>
<comment type="similarity">
    <text evidence="1 5 6">Belongs to the bacterial ribosomal protein bL36 family.</text>
</comment>
<keyword evidence="2 5" id="KW-0689">Ribosomal protein</keyword>
<dbReference type="PANTHER" id="PTHR42888">
    <property type="entry name" value="50S RIBOSOMAL PROTEIN L36, CHLOROPLASTIC"/>
    <property type="match status" value="1"/>
</dbReference>
<gene>
    <name evidence="5" type="primary">rpmJ</name>
    <name evidence="7" type="ORF">SAMN02745823_00710</name>
</gene>
<organism evidence="7 8">
    <name type="scientific">Sporobacter termitidis DSM 10068</name>
    <dbReference type="NCBI Taxonomy" id="1123282"/>
    <lineage>
        <taxon>Bacteria</taxon>
        <taxon>Bacillati</taxon>
        <taxon>Bacillota</taxon>
        <taxon>Clostridia</taxon>
        <taxon>Eubacteriales</taxon>
        <taxon>Oscillospiraceae</taxon>
        <taxon>Sporobacter</taxon>
    </lineage>
</organism>
<dbReference type="HAMAP" id="MF_00251">
    <property type="entry name" value="Ribosomal_bL36"/>
    <property type="match status" value="1"/>
</dbReference>
<dbReference type="GO" id="GO:0005737">
    <property type="term" value="C:cytoplasm"/>
    <property type="evidence" value="ECO:0007669"/>
    <property type="project" value="UniProtKB-ARBA"/>
</dbReference>
<evidence type="ECO:0000256" key="3">
    <source>
        <dbReference type="ARBA" id="ARBA00023274"/>
    </source>
</evidence>
<evidence type="ECO:0000313" key="8">
    <source>
        <dbReference type="Proteomes" id="UP000183995"/>
    </source>
</evidence>
<protein>
    <recommendedName>
        <fullName evidence="4 5">Large ribosomal subunit protein bL36</fullName>
    </recommendedName>
</protein>
<dbReference type="PANTHER" id="PTHR42888:SF1">
    <property type="entry name" value="LARGE RIBOSOMAL SUBUNIT PROTEIN BL36C"/>
    <property type="match status" value="1"/>
</dbReference>
<keyword evidence="3 5" id="KW-0687">Ribonucleoprotein</keyword>
<evidence type="ECO:0000256" key="5">
    <source>
        <dbReference type="HAMAP-Rule" id="MF_00251"/>
    </source>
</evidence>
<dbReference type="GO" id="GO:0005840">
    <property type="term" value="C:ribosome"/>
    <property type="evidence" value="ECO:0007669"/>
    <property type="project" value="UniProtKB-KW"/>
</dbReference>
<accession>A0A1M5V9V8</accession>
<name>A0A1M5V9V8_9FIRM</name>
<dbReference type="GO" id="GO:0006412">
    <property type="term" value="P:translation"/>
    <property type="evidence" value="ECO:0007669"/>
    <property type="project" value="UniProtKB-UniRule"/>
</dbReference>
<evidence type="ECO:0000256" key="6">
    <source>
        <dbReference type="RuleBase" id="RU000571"/>
    </source>
</evidence>
<dbReference type="Proteomes" id="UP000183995">
    <property type="component" value="Unassembled WGS sequence"/>
</dbReference>
<reference evidence="7 8" key="1">
    <citation type="submission" date="2016-11" db="EMBL/GenBank/DDBJ databases">
        <authorList>
            <person name="Jaros S."/>
            <person name="Januszkiewicz K."/>
            <person name="Wedrychowicz H."/>
        </authorList>
    </citation>
    <scope>NUCLEOTIDE SEQUENCE [LARGE SCALE GENOMIC DNA]</scope>
    <source>
        <strain evidence="7 8">DSM 10068</strain>
    </source>
</reference>
<dbReference type="InterPro" id="IPR035977">
    <property type="entry name" value="Ribosomal_bL36_sp"/>
</dbReference>
<evidence type="ECO:0000256" key="2">
    <source>
        <dbReference type="ARBA" id="ARBA00022980"/>
    </source>
</evidence>
<evidence type="ECO:0000313" key="7">
    <source>
        <dbReference type="EMBL" id="SHH71693.1"/>
    </source>
</evidence>
<dbReference type="GO" id="GO:1990904">
    <property type="term" value="C:ribonucleoprotein complex"/>
    <property type="evidence" value="ECO:0007669"/>
    <property type="project" value="UniProtKB-KW"/>
</dbReference>
<sequence>MFHMKVRPSVKPMCEKCKVIKRKGKVMVICENPKHKQRQG</sequence>
<dbReference type="Pfam" id="PF00444">
    <property type="entry name" value="Ribosomal_L36"/>
    <property type="match status" value="1"/>
</dbReference>
<keyword evidence="8" id="KW-1185">Reference proteome</keyword>
<dbReference type="NCBIfam" id="TIGR01022">
    <property type="entry name" value="rpmJ_bact"/>
    <property type="match status" value="1"/>
</dbReference>
<proteinExistence type="inferred from homology"/>